<comment type="caution">
    <text evidence="2">The sequence shown here is derived from an EMBL/GenBank/DDBJ whole genome shotgun (WGS) entry which is preliminary data.</text>
</comment>
<protein>
    <submittedName>
        <fullName evidence="2">Uncharacterized protein</fullName>
    </submittedName>
</protein>
<feature type="region of interest" description="Disordered" evidence="1">
    <location>
        <begin position="41"/>
        <end position="96"/>
    </location>
</feature>
<sequence length="96" mass="10888">MSEDFQVYMAFLPSRMTNQQMRDSTAYKTYLAYATGATSPKMRRKFKKPASPSKKRTLVTIEEEEPEPAKKVVPSKKPAAKRQYAGVRIRDTPGVS</sequence>
<reference evidence="2" key="1">
    <citation type="journal article" date="2019" name="Sci. Rep.">
        <title>Draft genome of Tanacetum cinerariifolium, the natural source of mosquito coil.</title>
        <authorList>
            <person name="Yamashiro T."/>
            <person name="Shiraishi A."/>
            <person name="Satake H."/>
            <person name="Nakayama K."/>
        </authorList>
    </citation>
    <scope>NUCLEOTIDE SEQUENCE</scope>
</reference>
<feature type="non-terminal residue" evidence="2">
    <location>
        <position position="96"/>
    </location>
</feature>
<name>A0A699U179_TANCI</name>
<proteinExistence type="predicted"/>
<feature type="compositionally biased region" description="Basic residues" evidence="1">
    <location>
        <begin position="41"/>
        <end position="57"/>
    </location>
</feature>
<accession>A0A699U179</accession>
<dbReference type="AlphaFoldDB" id="A0A699U179"/>
<dbReference type="EMBL" id="BKCJ011290435">
    <property type="protein sequence ID" value="GFD16010.1"/>
    <property type="molecule type" value="Genomic_DNA"/>
</dbReference>
<evidence type="ECO:0000313" key="2">
    <source>
        <dbReference type="EMBL" id="GFD16010.1"/>
    </source>
</evidence>
<gene>
    <name evidence="2" type="ORF">Tci_887979</name>
</gene>
<organism evidence="2">
    <name type="scientific">Tanacetum cinerariifolium</name>
    <name type="common">Dalmatian daisy</name>
    <name type="synonym">Chrysanthemum cinerariifolium</name>
    <dbReference type="NCBI Taxonomy" id="118510"/>
    <lineage>
        <taxon>Eukaryota</taxon>
        <taxon>Viridiplantae</taxon>
        <taxon>Streptophyta</taxon>
        <taxon>Embryophyta</taxon>
        <taxon>Tracheophyta</taxon>
        <taxon>Spermatophyta</taxon>
        <taxon>Magnoliopsida</taxon>
        <taxon>eudicotyledons</taxon>
        <taxon>Gunneridae</taxon>
        <taxon>Pentapetalae</taxon>
        <taxon>asterids</taxon>
        <taxon>campanulids</taxon>
        <taxon>Asterales</taxon>
        <taxon>Asteraceae</taxon>
        <taxon>Asteroideae</taxon>
        <taxon>Anthemideae</taxon>
        <taxon>Anthemidinae</taxon>
        <taxon>Tanacetum</taxon>
    </lineage>
</organism>
<evidence type="ECO:0000256" key="1">
    <source>
        <dbReference type="SAM" id="MobiDB-lite"/>
    </source>
</evidence>